<reference evidence="11" key="1">
    <citation type="submission" date="2016-10" db="EMBL/GenBank/DDBJ databases">
        <authorList>
            <person name="Varghese N."/>
            <person name="Submissions S."/>
        </authorList>
    </citation>
    <scope>NUCLEOTIDE SEQUENCE [LARGE SCALE GENOMIC DNA]</scope>
    <source>
        <strain evidence="11">CGMCC 1.7738</strain>
    </source>
</reference>
<evidence type="ECO:0000313" key="11">
    <source>
        <dbReference type="Proteomes" id="UP000199607"/>
    </source>
</evidence>
<dbReference type="GO" id="GO:0016628">
    <property type="term" value="F:oxidoreductase activity, acting on the CH-CH group of donors, NAD or NADP as acceptor"/>
    <property type="evidence" value="ECO:0007669"/>
    <property type="project" value="InterPro"/>
</dbReference>
<accession>A0A1I4BQP3</accession>
<keyword evidence="11" id="KW-1185">Reference proteome</keyword>
<evidence type="ECO:0000256" key="4">
    <source>
        <dbReference type="ARBA" id="ARBA00023002"/>
    </source>
</evidence>
<dbReference type="SUPFAM" id="SSF52413">
    <property type="entry name" value="UDP-glucose/GDP-mannose dehydrogenase C-terminal domain"/>
    <property type="match status" value="1"/>
</dbReference>
<keyword evidence="5" id="KW-0520">NAD</keyword>
<dbReference type="NCBIfam" id="TIGR03026">
    <property type="entry name" value="NDP-sugDHase"/>
    <property type="match status" value="1"/>
</dbReference>
<evidence type="ECO:0000256" key="1">
    <source>
        <dbReference type="ARBA" id="ARBA00006601"/>
    </source>
</evidence>
<dbReference type="GO" id="GO:0000271">
    <property type="term" value="P:polysaccharide biosynthetic process"/>
    <property type="evidence" value="ECO:0007669"/>
    <property type="project" value="InterPro"/>
</dbReference>
<evidence type="ECO:0000256" key="2">
    <source>
        <dbReference type="ARBA" id="ARBA00012935"/>
    </source>
</evidence>
<dbReference type="Pfam" id="PF03720">
    <property type="entry name" value="UDPG_MGDP_dh_C"/>
    <property type="match status" value="1"/>
</dbReference>
<dbReference type="EC" id="1.1.1.336" evidence="2"/>
<evidence type="ECO:0000313" key="10">
    <source>
        <dbReference type="EMBL" id="SFK70349.1"/>
    </source>
</evidence>
<dbReference type="InterPro" id="IPR036291">
    <property type="entry name" value="NAD(P)-bd_dom_sf"/>
</dbReference>
<dbReference type="InterPro" id="IPR014027">
    <property type="entry name" value="UDP-Glc/GDP-Man_DH_C"/>
</dbReference>
<evidence type="ECO:0000256" key="3">
    <source>
        <dbReference type="ARBA" id="ARBA00016796"/>
    </source>
</evidence>
<dbReference type="InterPro" id="IPR001732">
    <property type="entry name" value="UDP-Glc/GDP-Man_DH_N"/>
</dbReference>
<evidence type="ECO:0000259" key="9">
    <source>
        <dbReference type="SMART" id="SM00984"/>
    </source>
</evidence>
<dbReference type="InterPro" id="IPR017476">
    <property type="entry name" value="UDP-Glc/GDP-Man"/>
</dbReference>
<protein>
    <recommendedName>
        <fullName evidence="3">UDP-N-acetyl-D-mannosamine dehydrogenase</fullName>
        <ecNumber evidence="2">1.1.1.336</ecNumber>
    </recommendedName>
    <alternativeName>
        <fullName evidence="6">UDP-ManNAc 6-dehydrogenase</fullName>
    </alternativeName>
</protein>
<feature type="domain" description="UDP-glucose/GDP-mannose dehydrogenase C-terminal" evidence="9">
    <location>
        <begin position="302"/>
        <end position="398"/>
    </location>
</feature>
<dbReference type="EMBL" id="FOTC01000001">
    <property type="protein sequence ID" value="SFK70349.1"/>
    <property type="molecule type" value="Genomic_DNA"/>
</dbReference>
<dbReference type="RefSeq" id="WP_089865683.1">
    <property type="nucleotide sequence ID" value="NZ_FOTC01000001.1"/>
</dbReference>
<keyword evidence="4" id="KW-0560">Oxidoreductase</keyword>
<dbReference type="InterPro" id="IPR036220">
    <property type="entry name" value="UDP-Glc/GDP-Man_DH_C_sf"/>
</dbReference>
<dbReference type="GO" id="GO:0089714">
    <property type="term" value="F:UDP-N-acetyl-D-mannosamine dehydrogenase activity"/>
    <property type="evidence" value="ECO:0007669"/>
    <property type="project" value="UniProtKB-EC"/>
</dbReference>
<dbReference type="Gene3D" id="3.40.50.720">
    <property type="entry name" value="NAD(P)-binding Rossmann-like Domain"/>
    <property type="match status" value="2"/>
</dbReference>
<dbReference type="SUPFAM" id="SSF51735">
    <property type="entry name" value="NAD(P)-binding Rossmann-fold domains"/>
    <property type="match status" value="1"/>
</dbReference>
<dbReference type="AlphaFoldDB" id="A0A1I4BQP3"/>
<comment type="similarity">
    <text evidence="1 8">Belongs to the UDP-glucose/GDP-mannose dehydrogenase family.</text>
</comment>
<evidence type="ECO:0000256" key="6">
    <source>
        <dbReference type="ARBA" id="ARBA00030172"/>
    </source>
</evidence>
<dbReference type="Pfam" id="PF03721">
    <property type="entry name" value="UDPG_MGDP_dh_N"/>
    <property type="match status" value="1"/>
</dbReference>
<dbReference type="PIRSF" id="PIRSF500136">
    <property type="entry name" value="UDP_ManNAc_DH"/>
    <property type="match status" value="1"/>
</dbReference>
<dbReference type="Proteomes" id="UP000199607">
    <property type="component" value="Unassembled WGS sequence"/>
</dbReference>
<gene>
    <name evidence="10" type="ORF">SAMN04487950_0676</name>
</gene>
<evidence type="ECO:0000256" key="8">
    <source>
        <dbReference type="PIRNR" id="PIRNR000124"/>
    </source>
</evidence>
<dbReference type="InterPro" id="IPR014026">
    <property type="entry name" value="UDP-Glc/GDP-Man_DH_dimer"/>
</dbReference>
<evidence type="ECO:0000256" key="7">
    <source>
        <dbReference type="ARBA" id="ARBA00049130"/>
    </source>
</evidence>
<dbReference type="InterPro" id="IPR008927">
    <property type="entry name" value="6-PGluconate_DH-like_C_sf"/>
</dbReference>
<dbReference type="SUPFAM" id="SSF48179">
    <property type="entry name" value="6-phosphogluconate dehydrogenase C-terminal domain-like"/>
    <property type="match status" value="1"/>
</dbReference>
<dbReference type="PANTHER" id="PTHR43491:SF2">
    <property type="entry name" value="UDP-N-ACETYL-D-MANNOSAMINE DEHYDROGENASE"/>
    <property type="match status" value="1"/>
</dbReference>
<dbReference type="GO" id="GO:0051287">
    <property type="term" value="F:NAD binding"/>
    <property type="evidence" value="ECO:0007669"/>
    <property type="project" value="InterPro"/>
</dbReference>
<comment type="catalytic activity">
    <reaction evidence="7">
        <text>UDP-N-acetyl-alpha-D-mannosamine + 2 NAD(+) + H2O = UDP-N-acetyl-alpha-D-mannosaminouronate + 2 NADH + 3 H(+)</text>
        <dbReference type="Rhea" id="RHEA:25780"/>
        <dbReference type="ChEBI" id="CHEBI:15377"/>
        <dbReference type="ChEBI" id="CHEBI:15378"/>
        <dbReference type="ChEBI" id="CHEBI:57540"/>
        <dbReference type="ChEBI" id="CHEBI:57945"/>
        <dbReference type="ChEBI" id="CHEBI:68623"/>
        <dbReference type="ChEBI" id="CHEBI:70731"/>
        <dbReference type="EC" id="1.1.1.336"/>
    </reaction>
</comment>
<proteinExistence type="inferred from homology"/>
<dbReference type="STRING" id="553466.SAMN04487950_0676"/>
<name>A0A1I4BQP3_9EURY</name>
<dbReference type="Pfam" id="PF00984">
    <property type="entry name" value="UDPG_MGDP_dh"/>
    <property type="match status" value="1"/>
</dbReference>
<dbReference type="SMART" id="SM00984">
    <property type="entry name" value="UDPG_MGDP_dh_C"/>
    <property type="match status" value="1"/>
</dbReference>
<dbReference type="PANTHER" id="PTHR43491">
    <property type="entry name" value="UDP-N-ACETYL-D-MANNOSAMINE DEHYDROGENASE"/>
    <property type="match status" value="1"/>
</dbReference>
<organism evidence="10 11">
    <name type="scientific">Halogranum rubrum</name>
    <dbReference type="NCBI Taxonomy" id="553466"/>
    <lineage>
        <taxon>Archaea</taxon>
        <taxon>Methanobacteriati</taxon>
        <taxon>Methanobacteriota</taxon>
        <taxon>Stenosarchaea group</taxon>
        <taxon>Halobacteria</taxon>
        <taxon>Halobacteriales</taxon>
        <taxon>Haloferacaceae</taxon>
    </lineage>
</organism>
<dbReference type="PIRSF" id="PIRSF000124">
    <property type="entry name" value="UDPglc_GDPman_dh"/>
    <property type="match status" value="1"/>
</dbReference>
<sequence length="423" mass="45569">MTVAVVGLGYIGLPTALLLARTRDVVGVDIDEDVVAAVNAGELPFEEPGLSDLFADVEANVSAQTTVPSDADAYLVATPTPLDEVTDVANLQYVGAAVESVAPNLDPGDLVVLESTVPPGTSERLVRPILEREGPEDGGVHYAHCPERASPGATLDEMVHNDRLVGGVDDASRARTVDLYDFAEGEIHRTNPTTAEFVKLMENTYRDVNIALANEFAMLGEEYAIDTRRAIELANEHPRVDVHSPGPGVGGHCLPVDPQFLTQSTTDSRLISVARDINESMAVHTLRHVRRLLDGTAHARVTVLGVAYKGNVDDTRETPALRLLRLAENEGFDVRASDPHVDAADFAYPLSDLDTAVAGSDCLVVVTDHDAYADLDPERLASQMRRPAVVDTRGVLDPEPWLDAGFAVSRLGDGRRHGRSERR</sequence>
<evidence type="ECO:0000256" key="5">
    <source>
        <dbReference type="ARBA" id="ARBA00023027"/>
    </source>
</evidence>
<dbReference type="InterPro" id="IPR028359">
    <property type="entry name" value="UDP_ManNAc/GlcNAc_DH"/>
</dbReference>